<dbReference type="Proteomes" id="UP000190367">
    <property type="component" value="Unassembled WGS sequence"/>
</dbReference>
<keyword evidence="1" id="KW-1133">Transmembrane helix</keyword>
<gene>
    <name evidence="2" type="ORF">SAMN04488128_101651</name>
</gene>
<feature type="transmembrane region" description="Helical" evidence="1">
    <location>
        <begin position="48"/>
        <end position="67"/>
    </location>
</feature>
<evidence type="ECO:0000256" key="1">
    <source>
        <dbReference type="SAM" id="Phobius"/>
    </source>
</evidence>
<evidence type="ECO:0000313" key="2">
    <source>
        <dbReference type="EMBL" id="SJZ54295.1"/>
    </source>
</evidence>
<evidence type="ECO:0000313" key="3">
    <source>
        <dbReference type="Proteomes" id="UP000190367"/>
    </source>
</evidence>
<keyword evidence="1" id="KW-0472">Membrane</keyword>
<dbReference type="AlphaFoldDB" id="A0A1T4LHW0"/>
<accession>A0A1T4LHW0</accession>
<dbReference type="EMBL" id="FUWZ01000001">
    <property type="protein sequence ID" value="SJZ54295.1"/>
    <property type="molecule type" value="Genomic_DNA"/>
</dbReference>
<reference evidence="3" key="1">
    <citation type="submission" date="2017-02" db="EMBL/GenBank/DDBJ databases">
        <authorList>
            <person name="Varghese N."/>
            <person name="Submissions S."/>
        </authorList>
    </citation>
    <scope>NUCLEOTIDE SEQUENCE [LARGE SCALE GENOMIC DNA]</scope>
    <source>
        <strain evidence="3">DSM 22224</strain>
    </source>
</reference>
<protein>
    <submittedName>
        <fullName evidence="2">Uncharacterized protein</fullName>
    </submittedName>
</protein>
<sequence>MHPVLRIILGIAVLLAGLYALFSTVTFIRVMVNLHPVVKNGGYTTGYVLQAAGMLGGGLVLTTYFFYRAYKLLKPRKKEAPIEFLGEEF</sequence>
<keyword evidence="1" id="KW-0812">Transmembrane</keyword>
<name>A0A1T4LHW0_9BACT</name>
<feature type="transmembrane region" description="Helical" evidence="1">
    <location>
        <begin position="7"/>
        <end position="28"/>
    </location>
</feature>
<dbReference type="RefSeq" id="WP_078667315.1">
    <property type="nucleotide sequence ID" value="NZ_FUWZ01000001.1"/>
</dbReference>
<organism evidence="2 3">
    <name type="scientific">Chitinophaga eiseniae</name>
    <dbReference type="NCBI Taxonomy" id="634771"/>
    <lineage>
        <taxon>Bacteria</taxon>
        <taxon>Pseudomonadati</taxon>
        <taxon>Bacteroidota</taxon>
        <taxon>Chitinophagia</taxon>
        <taxon>Chitinophagales</taxon>
        <taxon>Chitinophagaceae</taxon>
        <taxon>Chitinophaga</taxon>
    </lineage>
</organism>
<proteinExistence type="predicted"/>
<keyword evidence="3" id="KW-1185">Reference proteome</keyword>
<dbReference type="STRING" id="634771.SAMN04488128_101651"/>